<evidence type="ECO:0000256" key="6">
    <source>
        <dbReference type="SAM" id="MobiDB-lite"/>
    </source>
</evidence>
<protein>
    <recommendedName>
        <fullName evidence="7">MBD domain-containing protein</fullName>
    </recommendedName>
</protein>
<feature type="region of interest" description="Disordered" evidence="6">
    <location>
        <begin position="831"/>
        <end position="933"/>
    </location>
</feature>
<feature type="compositionally biased region" description="Basic and acidic residues" evidence="6">
    <location>
        <begin position="861"/>
        <end position="871"/>
    </location>
</feature>
<comment type="subcellular location">
    <subcellularLocation>
        <location evidence="1">Nucleus</location>
    </subcellularLocation>
</comment>
<keyword evidence="2" id="KW-0805">Transcription regulation</keyword>
<dbReference type="AlphaFoldDB" id="A0A8T0GCS6"/>
<dbReference type="Gene3D" id="3.30.890.10">
    <property type="entry name" value="Methyl-cpg-binding Protein 2, Chain A"/>
    <property type="match status" value="1"/>
</dbReference>
<evidence type="ECO:0000313" key="9">
    <source>
        <dbReference type="Proteomes" id="UP000822688"/>
    </source>
</evidence>
<organism evidence="8 9">
    <name type="scientific">Ceratodon purpureus</name>
    <name type="common">Fire moss</name>
    <name type="synonym">Dicranum purpureum</name>
    <dbReference type="NCBI Taxonomy" id="3225"/>
    <lineage>
        <taxon>Eukaryota</taxon>
        <taxon>Viridiplantae</taxon>
        <taxon>Streptophyta</taxon>
        <taxon>Embryophyta</taxon>
        <taxon>Bryophyta</taxon>
        <taxon>Bryophytina</taxon>
        <taxon>Bryopsida</taxon>
        <taxon>Dicranidae</taxon>
        <taxon>Pseudoditrichales</taxon>
        <taxon>Ditrichaceae</taxon>
        <taxon>Ceratodon</taxon>
    </lineage>
</organism>
<keyword evidence="4" id="KW-0804">Transcription</keyword>
<name>A0A8T0GCS6_CERPU</name>
<dbReference type="InterPro" id="IPR016177">
    <property type="entry name" value="DNA-bd_dom_sf"/>
</dbReference>
<feature type="region of interest" description="Disordered" evidence="6">
    <location>
        <begin position="357"/>
        <end position="377"/>
    </location>
</feature>
<dbReference type="PANTHER" id="PTHR12396:SF46">
    <property type="entry name" value="METHYL-CPG-BINDING DOMAIN-CONTAINING PROTEIN 6"/>
    <property type="match status" value="1"/>
</dbReference>
<feature type="compositionally biased region" description="Basic residues" evidence="6">
    <location>
        <begin position="456"/>
        <end position="465"/>
    </location>
</feature>
<dbReference type="Proteomes" id="UP000822688">
    <property type="component" value="Chromosome 11"/>
</dbReference>
<dbReference type="GO" id="GO:0005634">
    <property type="term" value="C:nucleus"/>
    <property type="evidence" value="ECO:0007669"/>
    <property type="project" value="UniProtKB-SubCell"/>
</dbReference>
<dbReference type="GO" id="GO:0003677">
    <property type="term" value="F:DNA binding"/>
    <property type="evidence" value="ECO:0007669"/>
    <property type="project" value="UniProtKB-KW"/>
</dbReference>
<evidence type="ECO:0000256" key="5">
    <source>
        <dbReference type="ARBA" id="ARBA00023242"/>
    </source>
</evidence>
<evidence type="ECO:0000256" key="1">
    <source>
        <dbReference type="ARBA" id="ARBA00004123"/>
    </source>
</evidence>
<dbReference type="EMBL" id="CM026432">
    <property type="protein sequence ID" value="KAG0557021.1"/>
    <property type="molecule type" value="Genomic_DNA"/>
</dbReference>
<evidence type="ECO:0000256" key="2">
    <source>
        <dbReference type="ARBA" id="ARBA00023015"/>
    </source>
</evidence>
<sequence>MLIKGEEKRGFSLNQGKSADQIRFFPTEVCAGDFHQRAVTVVEFGSRPAKRARLLSDKDSSVKKDQVSSICARGLAQGDFLEKSDGDVGRIPQGYQADEPTSEGNSGVTNELRSKCAGLKVVSSVHPSEHMEKRGNIKVPSEQILGGQDYEKTSLLNHGNIDRDAGSTKLLIQQVADDTVSSSDDDSLFVIQVRSPKSKQLLHGQKQDIDQEKLLSRAGAASSETTRKQDCRDNSETLLHYREGGVSVGYCPYKSVIAEDDRKTKVDSEEVDSSAEVSNIILAGVDSKLDTCRGADDRLVSTLATDLRSKKVGGSKYDQQVEELLRISSDADADEPISCGTKSLGGKVQSEGAVRLDHGDQLDKVNQNAPATREPEDECCEEPRVNLSEISKDYAQARKRSSTTNIATTGGVALLQDNGGSCRSGDALQDSVSPCRLGDRLQVEGEDPPGEPIIKHYVRRPHSRANSHGPADMTEKSSAEDPGVNSPEIPKVYVRTRKQSSATQVATVGPAALQENDGSFKSEDPLHRFHLEGGDPLGENIIKHYVRRPHSRANSHGPGDMTEKSSGLMMTSATNVSACSPQAEHHKDLPARLETEGILSVFQRRSKTNSSQQDLHKNENVVLQKEVIRKRSAEACYVQADHQPRWLPEGWTLEIRTREGKKTPARIRDKYYHDQKSGHRFRSRNEVLQFLDSERLARDRMAPDGMDTRVQLQDEKNLPLPISPAEHIGFQSSLSKSPLITQRIFGSLAAPSPSFSHLHLHPAYMKTTPVRPISAVSTEANRAAMTLGYVEGPNGPIQLPWGPRGEEVAAGTGQGFQGVKSLKNAAASAFDGGAANSSRVLKSSEGDRLPTASPVPAVESPGDHGEKENRGKLILRLKRKQPDSDVGKGKSKRPTYEVVHVERPPLFTSTPPQQEKTTLRERTGPDVPSIPVEPSSVEDITYERPLPIASGQPTSMKHRLGNDTVSNHWGINQNPQQPEVLQQEPYTALGIPATALTSGLQTIASYSANHTHVFLDPVENTIPLSWQYPFTTQVTTSLPTFGPFPTVKFPTVASTFSIATTVPIPIFEHFPGVSSSRHVNAATTVFPCSENRSRDCISDVELADCGPQSHKALTAPRLLTKVENSKLLLGLGRRLCKQAGLEPKPKDWSRQSRPLAIGLEPGKVSLESR</sequence>
<feature type="region of interest" description="Disordered" evidence="6">
    <location>
        <begin position="422"/>
        <end position="488"/>
    </location>
</feature>
<keyword evidence="9" id="KW-1185">Reference proteome</keyword>
<dbReference type="PANTHER" id="PTHR12396">
    <property type="entry name" value="METHYL-CPG BINDING PROTEIN, MBD"/>
    <property type="match status" value="1"/>
</dbReference>
<evidence type="ECO:0000256" key="3">
    <source>
        <dbReference type="ARBA" id="ARBA00023125"/>
    </source>
</evidence>
<proteinExistence type="predicted"/>
<gene>
    <name evidence="8" type="ORF">KC19_11G096300</name>
</gene>
<evidence type="ECO:0000259" key="7">
    <source>
        <dbReference type="PROSITE" id="PS50982"/>
    </source>
</evidence>
<evidence type="ECO:0000256" key="4">
    <source>
        <dbReference type="ARBA" id="ARBA00023163"/>
    </source>
</evidence>
<keyword evidence="5" id="KW-0539">Nucleus</keyword>
<evidence type="ECO:0000313" key="8">
    <source>
        <dbReference type="EMBL" id="KAG0557021.1"/>
    </source>
</evidence>
<keyword evidence="3" id="KW-0238">DNA-binding</keyword>
<dbReference type="PROSITE" id="PS50982">
    <property type="entry name" value="MBD"/>
    <property type="match status" value="1"/>
</dbReference>
<dbReference type="SUPFAM" id="SSF54171">
    <property type="entry name" value="DNA-binding domain"/>
    <property type="match status" value="1"/>
</dbReference>
<reference evidence="8 9" key="1">
    <citation type="submission" date="2020-06" db="EMBL/GenBank/DDBJ databases">
        <title>WGS assembly of Ceratodon purpureus strain R40.</title>
        <authorList>
            <person name="Carey S.B."/>
            <person name="Jenkins J."/>
            <person name="Shu S."/>
            <person name="Lovell J.T."/>
            <person name="Sreedasyam A."/>
            <person name="Maumus F."/>
            <person name="Tiley G.P."/>
            <person name="Fernandez-Pozo N."/>
            <person name="Barry K."/>
            <person name="Chen C."/>
            <person name="Wang M."/>
            <person name="Lipzen A."/>
            <person name="Daum C."/>
            <person name="Saski C.A."/>
            <person name="Payton A.C."/>
            <person name="Mcbreen J.C."/>
            <person name="Conrad R.E."/>
            <person name="Kollar L.M."/>
            <person name="Olsson S."/>
            <person name="Huttunen S."/>
            <person name="Landis J.B."/>
            <person name="Wickett N.J."/>
            <person name="Johnson M.G."/>
            <person name="Rensing S.A."/>
            <person name="Grimwood J."/>
            <person name="Schmutz J."/>
            <person name="Mcdaniel S.F."/>
        </authorList>
    </citation>
    <scope>NUCLEOTIDE SEQUENCE [LARGE SCALE GENOMIC DNA]</scope>
    <source>
        <strain evidence="8 9">R40</strain>
    </source>
</reference>
<dbReference type="InterPro" id="IPR001739">
    <property type="entry name" value="Methyl_CpG_DNA-bd"/>
</dbReference>
<comment type="caution">
    <text evidence="8">The sequence shown here is derived from an EMBL/GenBank/DDBJ whole genome shotgun (WGS) entry which is preliminary data.</text>
</comment>
<feature type="compositionally biased region" description="Polar residues" evidence="6">
    <location>
        <begin position="907"/>
        <end position="916"/>
    </location>
</feature>
<feature type="domain" description="MBD" evidence="7">
    <location>
        <begin position="637"/>
        <end position="713"/>
    </location>
</feature>
<accession>A0A8T0GCS6</accession>